<accession>A0A1R3HW04</accession>
<dbReference type="AlphaFoldDB" id="A0A1R3HW04"/>
<evidence type="ECO:0000313" key="1">
    <source>
        <dbReference type="EMBL" id="OMO74547.1"/>
    </source>
</evidence>
<dbReference type="EMBL" id="AWWV01011092">
    <property type="protein sequence ID" value="OMO74547.1"/>
    <property type="molecule type" value="Genomic_DNA"/>
</dbReference>
<sequence length="32" mass="3765">MATRSKSIGTKYYVVSTFNCVGCRRRVIFKHR</sequence>
<proteinExistence type="predicted"/>
<comment type="caution">
    <text evidence="1">The sequence shown here is derived from an EMBL/GenBank/DDBJ whole genome shotgun (WGS) entry which is preliminary data.</text>
</comment>
<dbReference type="Gramene" id="OMO74547">
    <property type="protein sequence ID" value="OMO74547"/>
    <property type="gene ID" value="CCACVL1_16614"/>
</dbReference>
<evidence type="ECO:0000313" key="2">
    <source>
        <dbReference type="Proteomes" id="UP000188268"/>
    </source>
</evidence>
<gene>
    <name evidence="1" type="ORF">CCACVL1_16614</name>
</gene>
<keyword evidence="2" id="KW-1185">Reference proteome</keyword>
<reference evidence="1 2" key="1">
    <citation type="submission" date="2013-09" db="EMBL/GenBank/DDBJ databases">
        <title>Corchorus capsularis genome sequencing.</title>
        <authorList>
            <person name="Alam M."/>
            <person name="Haque M.S."/>
            <person name="Islam M.S."/>
            <person name="Emdad E.M."/>
            <person name="Islam M.M."/>
            <person name="Ahmed B."/>
            <person name="Halim A."/>
            <person name="Hossen Q.M.M."/>
            <person name="Hossain M.Z."/>
            <person name="Ahmed R."/>
            <person name="Khan M.M."/>
            <person name="Islam R."/>
            <person name="Rashid M.M."/>
            <person name="Khan S.A."/>
            <person name="Rahman M.S."/>
            <person name="Alam M."/>
        </authorList>
    </citation>
    <scope>NUCLEOTIDE SEQUENCE [LARGE SCALE GENOMIC DNA]</scope>
    <source>
        <strain evidence="2">cv. CVL-1</strain>
        <tissue evidence="1">Whole seedling</tissue>
    </source>
</reference>
<dbReference type="Proteomes" id="UP000188268">
    <property type="component" value="Unassembled WGS sequence"/>
</dbReference>
<organism evidence="1 2">
    <name type="scientific">Corchorus capsularis</name>
    <name type="common">Jute</name>
    <dbReference type="NCBI Taxonomy" id="210143"/>
    <lineage>
        <taxon>Eukaryota</taxon>
        <taxon>Viridiplantae</taxon>
        <taxon>Streptophyta</taxon>
        <taxon>Embryophyta</taxon>
        <taxon>Tracheophyta</taxon>
        <taxon>Spermatophyta</taxon>
        <taxon>Magnoliopsida</taxon>
        <taxon>eudicotyledons</taxon>
        <taxon>Gunneridae</taxon>
        <taxon>Pentapetalae</taxon>
        <taxon>rosids</taxon>
        <taxon>malvids</taxon>
        <taxon>Malvales</taxon>
        <taxon>Malvaceae</taxon>
        <taxon>Grewioideae</taxon>
        <taxon>Apeibeae</taxon>
        <taxon>Corchorus</taxon>
    </lineage>
</organism>
<protein>
    <submittedName>
        <fullName evidence="1">Uncharacterized protein</fullName>
    </submittedName>
</protein>
<name>A0A1R3HW04_COCAP</name>